<accession>A0A381VQS6</accession>
<dbReference type="EMBL" id="UINC01009363">
    <property type="protein sequence ID" value="SVA41997.1"/>
    <property type="molecule type" value="Genomic_DNA"/>
</dbReference>
<reference evidence="1" key="1">
    <citation type="submission" date="2018-05" db="EMBL/GenBank/DDBJ databases">
        <authorList>
            <person name="Lanie J.A."/>
            <person name="Ng W.-L."/>
            <person name="Kazmierczak K.M."/>
            <person name="Andrzejewski T.M."/>
            <person name="Davidsen T.M."/>
            <person name="Wayne K.J."/>
            <person name="Tettelin H."/>
            <person name="Glass J.I."/>
            <person name="Rusch D."/>
            <person name="Podicherti R."/>
            <person name="Tsui H.-C.T."/>
            <person name="Winkler M.E."/>
        </authorList>
    </citation>
    <scope>NUCLEOTIDE SEQUENCE</scope>
</reference>
<gene>
    <name evidence="1" type="ORF">METZ01_LOCUS94851</name>
</gene>
<protein>
    <submittedName>
        <fullName evidence="1">Uncharacterized protein</fullName>
    </submittedName>
</protein>
<dbReference type="AlphaFoldDB" id="A0A381VQS6"/>
<name>A0A381VQS6_9ZZZZ</name>
<evidence type="ECO:0000313" key="1">
    <source>
        <dbReference type="EMBL" id="SVA41997.1"/>
    </source>
</evidence>
<proteinExistence type="predicted"/>
<organism evidence="1">
    <name type="scientific">marine metagenome</name>
    <dbReference type="NCBI Taxonomy" id="408172"/>
    <lineage>
        <taxon>unclassified sequences</taxon>
        <taxon>metagenomes</taxon>
        <taxon>ecological metagenomes</taxon>
    </lineage>
</organism>
<sequence length="28" mass="3209">MASDKIIYEYCENSMTHSLILIRPGILP</sequence>